<keyword evidence="2" id="KW-0472">Membrane</keyword>
<gene>
    <name evidence="4" type="ORF">K493DRAFT_348634</name>
</gene>
<evidence type="ECO:0000259" key="3">
    <source>
        <dbReference type="Pfam" id="PF03435"/>
    </source>
</evidence>
<organism evidence="4 5">
    <name type="scientific">Basidiobolus meristosporus CBS 931.73</name>
    <dbReference type="NCBI Taxonomy" id="1314790"/>
    <lineage>
        <taxon>Eukaryota</taxon>
        <taxon>Fungi</taxon>
        <taxon>Fungi incertae sedis</taxon>
        <taxon>Zoopagomycota</taxon>
        <taxon>Entomophthoromycotina</taxon>
        <taxon>Basidiobolomycetes</taxon>
        <taxon>Basidiobolales</taxon>
        <taxon>Basidiobolaceae</taxon>
        <taxon>Basidiobolus</taxon>
    </lineage>
</organism>
<keyword evidence="2" id="KW-1133">Transmembrane helix</keyword>
<keyword evidence="5" id="KW-1185">Reference proteome</keyword>
<dbReference type="EMBL" id="MCFE01000099">
    <property type="protein sequence ID" value="ORX99325.1"/>
    <property type="molecule type" value="Genomic_DNA"/>
</dbReference>
<name>A0A1Y1YMW6_9FUNG</name>
<dbReference type="GO" id="GO:0005739">
    <property type="term" value="C:mitochondrion"/>
    <property type="evidence" value="ECO:0007669"/>
    <property type="project" value="TreeGrafter"/>
</dbReference>
<dbReference type="GO" id="GO:0005811">
    <property type="term" value="C:lipid droplet"/>
    <property type="evidence" value="ECO:0007669"/>
    <property type="project" value="TreeGrafter"/>
</dbReference>
<dbReference type="PANTHER" id="PTHR12286">
    <property type="entry name" value="SACCHAROPINE DEHYDROGENASE-LIKE OXIDOREDUCTASE"/>
    <property type="match status" value="1"/>
</dbReference>
<dbReference type="Proteomes" id="UP000193498">
    <property type="component" value="Unassembled WGS sequence"/>
</dbReference>
<dbReference type="Pfam" id="PF03435">
    <property type="entry name" value="Sacchrp_dh_NADP"/>
    <property type="match status" value="1"/>
</dbReference>
<dbReference type="GO" id="GO:0005886">
    <property type="term" value="C:plasma membrane"/>
    <property type="evidence" value="ECO:0007669"/>
    <property type="project" value="TreeGrafter"/>
</dbReference>
<dbReference type="Gene3D" id="3.40.50.720">
    <property type="entry name" value="NAD(P)-binding Rossmann-like Domain"/>
    <property type="match status" value="1"/>
</dbReference>
<dbReference type="AlphaFoldDB" id="A0A1Y1YMW6"/>
<dbReference type="GO" id="GO:0009247">
    <property type="term" value="P:glycolipid biosynthetic process"/>
    <property type="evidence" value="ECO:0007669"/>
    <property type="project" value="TreeGrafter"/>
</dbReference>
<protein>
    <recommendedName>
        <fullName evidence="3">Saccharopine dehydrogenase NADP binding domain-containing protein</fullName>
    </recommendedName>
</protein>
<sequence length="409" mass="45081">MAQQSDRSARKYDIILWGATGFTGSRTAHYLASNAPKSLKWALGGRSENKLDQIRSEVLQMDSSWEDTLGVVTADSSSLESLEQLAGQAKVVISTVGPFAKHGSLLVEACVRSSTDYCDITGETLWVKKMIEKFHDQAVANNALIVNFCGFDSVPSDMGAFMMTSYIKDKYNKPTKSVKMTISKMKMGLSGGTIHSGINMMEEKVSLKELSDPYMLNPVEIRGPEKFRFPKVYYDKDFGSWQGLFFMSQVNEKVVRRSNGITGNSYGKNFTYRETQTFSAVIGYLVTYGFMLLSICIALAPTRWLLKKVVPAQGEGPSEEQIKKGFFTSELVAEVDSDEKIKVRGKIHGSGDPGYSETCKYVAEAAITMALSRSECRSQGGVLTPASGLGQVYLDRLRAIPGAVFEVME</sequence>
<comment type="caution">
    <text evidence="4">The sequence shown here is derived from an EMBL/GenBank/DDBJ whole genome shotgun (WGS) entry which is preliminary data.</text>
</comment>
<evidence type="ECO:0000313" key="4">
    <source>
        <dbReference type="EMBL" id="ORX99325.1"/>
    </source>
</evidence>
<reference evidence="4 5" key="1">
    <citation type="submission" date="2016-07" db="EMBL/GenBank/DDBJ databases">
        <title>Pervasive Adenine N6-methylation of Active Genes in Fungi.</title>
        <authorList>
            <consortium name="DOE Joint Genome Institute"/>
            <person name="Mondo S.J."/>
            <person name="Dannebaum R.O."/>
            <person name="Kuo R.C."/>
            <person name="Labutti K."/>
            <person name="Haridas S."/>
            <person name="Kuo A."/>
            <person name="Salamov A."/>
            <person name="Ahrendt S.R."/>
            <person name="Lipzen A."/>
            <person name="Sullivan W."/>
            <person name="Andreopoulos W.B."/>
            <person name="Clum A."/>
            <person name="Lindquist E."/>
            <person name="Daum C."/>
            <person name="Ramamoorthy G.K."/>
            <person name="Gryganskyi A."/>
            <person name="Culley D."/>
            <person name="Magnuson J.K."/>
            <person name="James T.Y."/>
            <person name="O'Malley M.A."/>
            <person name="Stajich J.E."/>
            <person name="Spatafora J.W."/>
            <person name="Visel A."/>
            <person name="Grigoriev I.V."/>
        </authorList>
    </citation>
    <scope>NUCLEOTIDE SEQUENCE [LARGE SCALE GENOMIC DNA]</scope>
    <source>
        <strain evidence="4 5">CBS 931.73</strain>
    </source>
</reference>
<dbReference type="InterPro" id="IPR051276">
    <property type="entry name" value="Saccharopine_DH-like_oxidrdct"/>
</dbReference>
<evidence type="ECO:0000256" key="2">
    <source>
        <dbReference type="SAM" id="Phobius"/>
    </source>
</evidence>
<dbReference type="OrthoDB" id="10268090at2759"/>
<feature type="transmembrane region" description="Helical" evidence="2">
    <location>
        <begin position="278"/>
        <end position="300"/>
    </location>
</feature>
<accession>A0A1Y1YMW6</accession>
<dbReference type="SUPFAM" id="SSF51735">
    <property type="entry name" value="NAD(P)-binding Rossmann-fold domains"/>
    <property type="match status" value="1"/>
</dbReference>
<dbReference type="InterPro" id="IPR005097">
    <property type="entry name" value="Sacchrp_dh_NADP-bd"/>
</dbReference>
<evidence type="ECO:0000256" key="1">
    <source>
        <dbReference type="ARBA" id="ARBA00038048"/>
    </source>
</evidence>
<dbReference type="PANTHER" id="PTHR12286:SF5">
    <property type="entry name" value="SACCHAROPINE DEHYDROGENASE-LIKE OXIDOREDUCTASE"/>
    <property type="match status" value="1"/>
</dbReference>
<comment type="similarity">
    <text evidence="1">Belongs to the saccharopine dehydrogenase family.</text>
</comment>
<dbReference type="InterPro" id="IPR036291">
    <property type="entry name" value="NAD(P)-bd_dom_sf"/>
</dbReference>
<proteinExistence type="inferred from homology"/>
<evidence type="ECO:0000313" key="5">
    <source>
        <dbReference type="Proteomes" id="UP000193498"/>
    </source>
</evidence>
<keyword evidence="2" id="KW-0812">Transmembrane</keyword>
<feature type="domain" description="Saccharopine dehydrogenase NADP binding" evidence="3">
    <location>
        <begin position="14"/>
        <end position="145"/>
    </location>
</feature>
<dbReference type="InParanoid" id="A0A1Y1YMW6"/>